<gene>
    <name evidence="1" type="ORF">MNBD_GAMMA09-1597</name>
</gene>
<name>A0A3B0YP72_9ZZZZ</name>
<organism evidence="1">
    <name type="scientific">hydrothermal vent metagenome</name>
    <dbReference type="NCBI Taxonomy" id="652676"/>
    <lineage>
        <taxon>unclassified sequences</taxon>
        <taxon>metagenomes</taxon>
        <taxon>ecological metagenomes</taxon>
    </lineage>
</organism>
<sequence>MGYFGMFNLAACLKNKLRAARRQNLYRLVQRMGGKAISIVRGERQSYRDFLMIISREPYRALEFLWLRV</sequence>
<evidence type="ECO:0000313" key="1">
    <source>
        <dbReference type="EMBL" id="VAW70256.1"/>
    </source>
</evidence>
<accession>A0A3B0YP72</accession>
<dbReference type="EMBL" id="UOFI01000190">
    <property type="protein sequence ID" value="VAW70256.1"/>
    <property type="molecule type" value="Genomic_DNA"/>
</dbReference>
<protein>
    <submittedName>
        <fullName evidence="1">Uncharacterized protein</fullName>
    </submittedName>
</protein>
<dbReference type="AlphaFoldDB" id="A0A3B0YP72"/>
<reference evidence="1" key="1">
    <citation type="submission" date="2018-06" db="EMBL/GenBank/DDBJ databases">
        <authorList>
            <person name="Zhirakovskaya E."/>
        </authorList>
    </citation>
    <scope>NUCLEOTIDE SEQUENCE</scope>
</reference>
<proteinExistence type="predicted"/>